<keyword evidence="10" id="KW-1185">Reference proteome</keyword>
<feature type="transmembrane region" description="Helical" evidence="6">
    <location>
        <begin position="459"/>
        <end position="478"/>
    </location>
</feature>
<dbReference type="NCBIfam" id="TIGR00360">
    <property type="entry name" value="ComEC_N-term"/>
    <property type="match status" value="1"/>
</dbReference>
<evidence type="ECO:0000259" key="8">
    <source>
        <dbReference type="Pfam" id="PF13567"/>
    </source>
</evidence>
<accession>A0A7W9CTE2</accession>
<feature type="transmembrane region" description="Helical" evidence="6">
    <location>
        <begin position="6"/>
        <end position="23"/>
    </location>
</feature>
<proteinExistence type="predicted"/>
<dbReference type="InterPro" id="IPR025405">
    <property type="entry name" value="DUF4131"/>
</dbReference>
<feature type="domain" description="DUF4131" evidence="8">
    <location>
        <begin position="27"/>
        <end position="178"/>
    </location>
</feature>
<keyword evidence="5 6" id="KW-0472">Membrane</keyword>
<reference evidence="9 10" key="1">
    <citation type="submission" date="2020-08" db="EMBL/GenBank/DDBJ databases">
        <title>Genomic Encyclopedia of Type Strains, Phase IV (KMG-IV): sequencing the most valuable type-strain genomes for metagenomic binning, comparative biology and taxonomic classification.</title>
        <authorList>
            <person name="Goeker M."/>
        </authorList>
    </citation>
    <scope>NUCLEOTIDE SEQUENCE [LARGE SCALE GENOMIC DNA]</scope>
    <source>
        <strain evidence="9 10">DSM 16268</strain>
    </source>
</reference>
<feature type="transmembrane region" description="Helical" evidence="6">
    <location>
        <begin position="490"/>
        <end position="509"/>
    </location>
</feature>
<feature type="transmembrane region" description="Helical" evidence="6">
    <location>
        <begin position="516"/>
        <end position="532"/>
    </location>
</feature>
<dbReference type="InterPro" id="IPR004477">
    <property type="entry name" value="ComEC_N"/>
</dbReference>
<feature type="transmembrane region" description="Helical" evidence="6">
    <location>
        <begin position="246"/>
        <end position="270"/>
    </location>
</feature>
<feature type="transmembrane region" description="Helical" evidence="6">
    <location>
        <begin position="428"/>
        <end position="452"/>
    </location>
</feature>
<evidence type="ECO:0000256" key="6">
    <source>
        <dbReference type="SAM" id="Phobius"/>
    </source>
</evidence>
<dbReference type="PANTHER" id="PTHR30619:SF1">
    <property type="entry name" value="RECOMBINATION PROTEIN 2"/>
    <property type="match status" value="1"/>
</dbReference>
<dbReference type="Pfam" id="PF13567">
    <property type="entry name" value="DUF4131"/>
    <property type="match status" value="1"/>
</dbReference>
<dbReference type="Pfam" id="PF03772">
    <property type="entry name" value="Competence"/>
    <property type="match status" value="1"/>
</dbReference>
<dbReference type="AlphaFoldDB" id="A0A7W9CTE2"/>
<feature type="transmembrane region" description="Helical" evidence="6">
    <location>
        <begin position="53"/>
        <end position="72"/>
    </location>
</feature>
<dbReference type="EMBL" id="JACHOO010000001">
    <property type="protein sequence ID" value="MBB5751306.1"/>
    <property type="molecule type" value="Genomic_DNA"/>
</dbReference>
<keyword evidence="2" id="KW-1003">Cell membrane</keyword>
<keyword evidence="4 6" id="KW-1133">Transmembrane helix</keyword>
<evidence type="ECO:0000256" key="1">
    <source>
        <dbReference type="ARBA" id="ARBA00004651"/>
    </source>
</evidence>
<gene>
    <name evidence="9" type="ORF">GGQ63_000349</name>
</gene>
<protein>
    <submittedName>
        <fullName evidence="9">Competence protein ComEC</fullName>
    </submittedName>
</protein>
<comment type="subcellular location">
    <subcellularLocation>
        <location evidence="1">Cell membrane</location>
        <topology evidence="1">Multi-pass membrane protein</topology>
    </subcellularLocation>
</comment>
<evidence type="ECO:0000259" key="7">
    <source>
        <dbReference type="Pfam" id="PF03772"/>
    </source>
</evidence>
<dbReference type="GO" id="GO:0005886">
    <property type="term" value="C:plasma membrane"/>
    <property type="evidence" value="ECO:0007669"/>
    <property type="project" value="UniProtKB-SubCell"/>
</dbReference>
<evidence type="ECO:0000313" key="10">
    <source>
        <dbReference type="Proteomes" id="UP000523821"/>
    </source>
</evidence>
<dbReference type="Proteomes" id="UP000523821">
    <property type="component" value="Unassembled WGS sequence"/>
</dbReference>
<keyword evidence="3 6" id="KW-0812">Transmembrane</keyword>
<feature type="transmembrane region" description="Helical" evidence="6">
    <location>
        <begin position="355"/>
        <end position="375"/>
    </location>
</feature>
<feature type="transmembrane region" description="Helical" evidence="6">
    <location>
        <begin position="395"/>
        <end position="416"/>
    </location>
</feature>
<organism evidence="9 10">
    <name type="scientific">Prosthecomicrobium pneumaticum</name>
    <dbReference type="NCBI Taxonomy" id="81895"/>
    <lineage>
        <taxon>Bacteria</taxon>
        <taxon>Pseudomonadati</taxon>
        <taxon>Pseudomonadota</taxon>
        <taxon>Alphaproteobacteria</taxon>
        <taxon>Hyphomicrobiales</taxon>
        <taxon>Kaistiaceae</taxon>
        <taxon>Prosthecomicrobium</taxon>
    </lineage>
</organism>
<feature type="transmembrane region" description="Helical" evidence="6">
    <location>
        <begin position="282"/>
        <end position="300"/>
    </location>
</feature>
<comment type="caution">
    <text evidence="9">The sequence shown here is derived from an EMBL/GenBank/DDBJ whole genome shotgun (WGS) entry which is preliminary data.</text>
</comment>
<evidence type="ECO:0000256" key="2">
    <source>
        <dbReference type="ARBA" id="ARBA00022475"/>
    </source>
</evidence>
<evidence type="ECO:0000256" key="5">
    <source>
        <dbReference type="ARBA" id="ARBA00023136"/>
    </source>
</evidence>
<dbReference type="PANTHER" id="PTHR30619">
    <property type="entry name" value="DNA INTERNALIZATION/COMPETENCE PROTEIN COMEC/REC2"/>
    <property type="match status" value="1"/>
</dbReference>
<sequence length="684" mass="71047">MEAGRGYLFLPVAFGLGILLYIGLPAEPSLFVLLPLTVGLGIAAAGLGARPAAFRLALFGAMVAAGASAMTIETRAMAAPRLDRERTVTVTGWVEHREPRRGGFRLTLRVASMEARGLGVIPRRVTLTLRGTAPYLGDAVTLKARLRPPSGLAMPGGYDYARAAFFAGIGATGFAYGKAKPATLGRAPLDIRSRAPLEAVREAMRDRILAVLPGEQGAIAVALTIGDMGGLTRETEDAMRLSGLAHVLSISGLHMVIVAGAAFFAVRALLALSPALALRYPIKKWAAGAALAVGLFYLLISGLGVATQRSFIMIAVVFVAVLLDRRGVSLRNVATAALIVMALAPDSLLSASFQMSFAATLALVAGYEALARRLLPRPEGVATGGLAGVSGRFGLWAGGMTLTSLLAGLATTPFGLHHFQRAAPLSVLANLAAMPVVDLLVMPAALVAALAMPFGLEALPLRLVGVGIDYMILVAHVVAELTGANAGAVAAPPVLALPLFVGGFLWLCLWRERWRLLGLVPIAASAIAFLLPQPPDILVSPAGDTVAIRAAEGRLVFLGKPPDGFVADTWLRADGDPRRHKAEDLAAGALCDPLGCTAPLPDGRLVALVRAAPAFEDDCRLAAVVVTPLAAPDWCSTTALVIDRAPLDRGGAQALVADGEGGFTIETAYPAARRPFMPPATAPR</sequence>
<evidence type="ECO:0000256" key="4">
    <source>
        <dbReference type="ARBA" id="ARBA00022989"/>
    </source>
</evidence>
<dbReference type="InterPro" id="IPR052159">
    <property type="entry name" value="Competence_DNA_uptake"/>
</dbReference>
<evidence type="ECO:0000256" key="3">
    <source>
        <dbReference type="ARBA" id="ARBA00022692"/>
    </source>
</evidence>
<feature type="domain" description="ComEC/Rec2-related protein" evidence="7">
    <location>
        <begin position="223"/>
        <end position="513"/>
    </location>
</feature>
<evidence type="ECO:0000313" key="9">
    <source>
        <dbReference type="EMBL" id="MBB5751306.1"/>
    </source>
</evidence>
<name>A0A7W9CTE2_9HYPH</name>
<feature type="transmembrane region" description="Helical" evidence="6">
    <location>
        <begin position="330"/>
        <end position="349"/>
    </location>
</feature>
<feature type="transmembrane region" description="Helical" evidence="6">
    <location>
        <begin position="30"/>
        <end position="47"/>
    </location>
</feature>
<dbReference type="RefSeq" id="WP_183851872.1">
    <property type="nucleotide sequence ID" value="NZ_JACHOO010000001.1"/>
</dbReference>